<evidence type="ECO:0000256" key="8">
    <source>
        <dbReference type="SAM" id="MobiDB-lite"/>
    </source>
</evidence>
<evidence type="ECO:0000256" key="7">
    <source>
        <dbReference type="ARBA" id="ARBA00038179"/>
    </source>
</evidence>
<dbReference type="GeneID" id="26228803"/>
<evidence type="ECO:0000313" key="10">
    <source>
        <dbReference type="Proteomes" id="UP000595662"/>
    </source>
</evidence>
<evidence type="ECO:0000256" key="6">
    <source>
        <dbReference type="ARBA" id="ARBA00023034"/>
    </source>
</evidence>
<dbReference type="GO" id="GO:0030008">
    <property type="term" value="C:TRAPP complex"/>
    <property type="evidence" value="ECO:0007669"/>
    <property type="project" value="InterPro"/>
</dbReference>
<dbReference type="CDD" id="cd14856">
    <property type="entry name" value="TRAPPC4_synbindin"/>
    <property type="match status" value="1"/>
</dbReference>
<dbReference type="GO" id="GO:0005783">
    <property type="term" value="C:endoplasmic reticulum"/>
    <property type="evidence" value="ECO:0007669"/>
    <property type="project" value="UniProtKB-SubCell"/>
</dbReference>
<dbReference type="RefSeq" id="XP_014539229.2">
    <property type="nucleotide sequence ID" value="XM_014683743.2"/>
</dbReference>
<gene>
    <name evidence="9" type="ORF">Pdw03_5074</name>
</gene>
<protein>
    <submittedName>
        <fullName evidence="9">Sybindin-like family protein</fullName>
    </submittedName>
</protein>
<feature type="region of interest" description="Disordered" evidence="8">
    <location>
        <begin position="183"/>
        <end position="203"/>
    </location>
</feature>
<comment type="similarity">
    <text evidence="7">Belongs to the TRAPP small subunits family. TRAPPC4 subfamily.</text>
</comment>
<proteinExistence type="inferred from homology"/>
<keyword evidence="4" id="KW-0256">Endoplasmic reticulum</keyword>
<sequence>MTIRHPCTPYVFYRTDRRFPLECGKVGTSLSDANNRNFRANYDSWGNAIKFTSVTEIESRLAIYCRPLPHICGKAVHSSCLEQTMHRLQPSVLARMSVKKISTMVFELLSAPCVSSQTVRTSATLTMGLFSLIIINKAGGLIYQREFQAGLRNLSTNDYLVLAGTFHGVHAITRSITPKIPISQPAPSPAISSTGTATPATSGYSYPNPGVPVSGLDYLETDKFRLTCFQTLTGTKFLLFTDPLTGSVDTIIQKIYELYADYVMKNPFYQIEMPVRCEAFDRHLGAWLRGRA</sequence>
<dbReference type="InterPro" id="IPR007233">
    <property type="entry name" value="TRAPPC"/>
</dbReference>
<dbReference type="AlphaFoldDB" id="A0A7T6XUC7"/>
<evidence type="ECO:0000256" key="3">
    <source>
        <dbReference type="ARBA" id="ARBA00022448"/>
    </source>
</evidence>
<dbReference type="GO" id="GO:0006888">
    <property type="term" value="P:endoplasmic reticulum to Golgi vesicle-mediated transport"/>
    <property type="evidence" value="ECO:0007669"/>
    <property type="project" value="TreeGrafter"/>
</dbReference>
<evidence type="ECO:0000256" key="5">
    <source>
        <dbReference type="ARBA" id="ARBA00022892"/>
    </source>
</evidence>
<keyword evidence="6" id="KW-0333">Golgi apparatus</keyword>
<evidence type="ECO:0000256" key="1">
    <source>
        <dbReference type="ARBA" id="ARBA00004240"/>
    </source>
</evidence>
<dbReference type="VEuPathDB" id="FungiDB:PDIP_04800"/>
<evidence type="ECO:0000256" key="2">
    <source>
        <dbReference type="ARBA" id="ARBA00004555"/>
    </source>
</evidence>
<organism evidence="9 10">
    <name type="scientific">Penicillium digitatum</name>
    <name type="common">Green mold</name>
    <dbReference type="NCBI Taxonomy" id="36651"/>
    <lineage>
        <taxon>Eukaryota</taxon>
        <taxon>Fungi</taxon>
        <taxon>Dikarya</taxon>
        <taxon>Ascomycota</taxon>
        <taxon>Pezizomycotina</taxon>
        <taxon>Eurotiomycetes</taxon>
        <taxon>Eurotiomycetidae</taxon>
        <taxon>Eurotiales</taxon>
        <taxon>Aspergillaceae</taxon>
        <taxon>Penicillium</taxon>
    </lineage>
</organism>
<dbReference type="SUPFAM" id="SSF64356">
    <property type="entry name" value="SNARE-like"/>
    <property type="match status" value="1"/>
</dbReference>
<reference evidence="9 10" key="1">
    <citation type="submission" date="2020-08" db="EMBL/GenBank/DDBJ databases">
        <title>The completed genome sequence of the pathogenic ascomycete fungus Penicillium digitatum.</title>
        <authorList>
            <person name="Wang M."/>
        </authorList>
    </citation>
    <scope>NUCLEOTIDE SEQUENCE [LARGE SCALE GENOMIC DNA]</scope>
    <source>
        <strain evidence="9 10">PdW03</strain>
    </source>
</reference>
<keyword evidence="5" id="KW-0931">ER-Golgi transport</keyword>
<evidence type="ECO:0000256" key="4">
    <source>
        <dbReference type="ARBA" id="ARBA00022824"/>
    </source>
</evidence>
<dbReference type="Gene3D" id="3.30.450.70">
    <property type="match status" value="1"/>
</dbReference>
<comment type="subcellular location">
    <subcellularLocation>
        <location evidence="1">Endoplasmic reticulum</location>
    </subcellularLocation>
    <subcellularLocation>
        <location evidence="2">Golgi apparatus</location>
    </subcellularLocation>
</comment>
<dbReference type="PANTHER" id="PTHR23249:SF15">
    <property type="entry name" value="TRAFFICKING PROTEIN PARTICLE COMPLEX SUBUNIT 4"/>
    <property type="match status" value="1"/>
</dbReference>
<accession>A0A7T6XUC7</accession>
<evidence type="ECO:0000313" key="9">
    <source>
        <dbReference type="EMBL" id="QQK47439.1"/>
    </source>
</evidence>
<dbReference type="InterPro" id="IPR011012">
    <property type="entry name" value="Longin-like_dom_sf"/>
</dbReference>
<dbReference type="Pfam" id="PF04099">
    <property type="entry name" value="Sybindin"/>
    <property type="match status" value="1"/>
</dbReference>
<keyword evidence="3" id="KW-0813">Transport</keyword>
<dbReference type="GO" id="GO:0005794">
    <property type="term" value="C:Golgi apparatus"/>
    <property type="evidence" value="ECO:0007669"/>
    <property type="project" value="UniProtKB-SubCell"/>
</dbReference>
<name>A0A7T6XUC7_PENDI</name>
<dbReference type="Proteomes" id="UP000595662">
    <property type="component" value="Chromosome 6"/>
</dbReference>
<dbReference type="KEGG" id="pdp:PDIP_04800"/>
<dbReference type="SMART" id="SM01399">
    <property type="entry name" value="Sybindin"/>
    <property type="match status" value="1"/>
</dbReference>
<dbReference type="EMBL" id="CP060779">
    <property type="protein sequence ID" value="QQK47439.1"/>
    <property type="molecule type" value="Genomic_DNA"/>
</dbReference>
<dbReference type="PANTHER" id="PTHR23249">
    <property type="entry name" value="TRAFFICKING PROTEIN PARTICLE COMPLEX SUBUNIT"/>
    <property type="match status" value="1"/>
</dbReference>